<evidence type="ECO:0000256" key="2">
    <source>
        <dbReference type="ARBA" id="ARBA00010763"/>
    </source>
</evidence>
<dbReference type="Gene3D" id="2.40.340.10">
    <property type="entry name" value="MoeA, C-terminal, domain IV"/>
    <property type="match status" value="1"/>
</dbReference>
<dbReference type="GO" id="GO:0005829">
    <property type="term" value="C:cytosol"/>
    <property type="evidence" value="ECO:0007669"/>
    <property type="project" value="TreeGrafter"/>
</dbReference>
<dbReference type="UniPathway" id="UPA00344"/>
<dbReference type="PANTHER" id="PTHR10192:SF5">
    <property type="entry name" value="GEPHYRIN"/>
    <property type="match status" value="1"/>
</dbReference>
<keyword evidence="4" id="KW-0500">Molybdenum</keyword>
<comment type="pathway">
    <text evidence="4">Cofactor biosynthesis; molybdopterin biosynthesis.</text>
</comment>
<comment type="similarity">
    <text evidence="2 4">Belongs to the MoeA family.</text>
</comment>
<dbReference type="Pfam" id="PF00994">
    <property type="entry name" value="MoCF_biosynth"/>
    <property type="match status" value="1"/>
</dbReference>
<dbReference type="InterPro" id="IPR038987">
    <property type="entry name" value="MoeA-like"/>
</dbReference>
<keyword evidence="4" id="KW-0479">Metal-binding</keyword>
<dbReference type="GO" id="GO:0006777">
    <property type="term" value="P:Mo-molybdopterin cofactor biosynthetic process"/>
    <property type="evidence" value="ECO:0007669"/>
    <property type="project" value="UniProtKB-UniRule"/>
</dbReference>
<dbReference type="InterPro" id="IPR005110">
    <property type="entry name" value="MoeA_linker/N"/>
</dbReference>
<dbReference type="InterPro" id="IPR036135">
    <property type="entry name" value="MoeA_linker/N_sf"/>
</dbReference>
<dbReference type="Gene3D" id="3.90.105.10">
    <property type="entry name" value="Molybdopterin biosynthesis moea protein, domain 2"/>
    <property type="match status" value="1"/>
</dbReference>
<dbReference type="GO" id="GO:0061599">
    <property type="term" value="F:molybdopterin molybdotransferase activity"/>
    <property type="evidence" value="ECO:0007669"/>
    <property type="project" value="UniProtKB-UniRule"/>
</dbReference>
<dbReference type="InterPro" id="IPR036425">
    <property type="entry name" value="MoaB/Mog-like_dom_sf"/>
</dbReference>
<comment type="catalytic activity">
    <reaction evidence="3">
        <text>adenylyl-molybdopterin + molybdate = Mo-molybdopterin + AMP + H(+)</text>
        <dbReference type="Rhea" id="RHEA:35047"/>
        <dbReference type="ChEBI" id="CHEBI:15378"/>
        <dbReference type="ChEBI" id="CHEBI:36264"/>
        <dbReference type="ChEBI" id="CHEBI:62727"/>
        <dbReference type="ChEBI" id="CHEBI:71302"/>
        <dbReference type="ChEBI" id="CHEBI:456215"/>
        <dbReference type="EC" id="2.10.1.1"/>
    </reaction>
</comment>
<keyword evidence="4" id="KW-0501">Molybdenum cofactor biosynthesis</keyword>
<dbReference type="SUPFAM" id="SSF63882">
    <property type="entry name" value="MoeA N-terminal region -like"/>
    <property type="match status" value="1"/>
</dbReference>
<evidence type="ECO:0000256" key="1">
    <source>
        <dbReference type="ARBA" id="ARBA00002901"/>
    </source>
</evidence>
<dbReference type="Proteomes" id="UP000052268">
    <property type="component" value="Unassembled WGS sequence"/>
</dbReference>
<dbReference type="EC" id="2.10.1.1" evidence="4"/>
<comment type="cofactor">
    <cofactor evidence="4">
        <name>Mg(2+)</name>
        <dbReference type="ChEBI" id="CHEBI:18420"/>
    </cofactor>
</comment>
<evidence type="ECO:0000256" key="4">
    <source>
        <dbReference type="RuleBase" id="RU365090"/>
    </source>
</evidence>
<dbReference type="Pfam" id="PF03453">
    <property type="entry name" value="MoeA_N"/>
    <property type="match status" value="1"/>
</dbReference>
<comment type="function">
    <text evidence="1 4">Catalyzes the insertion of molybdate into adenylated molybdopterin with the concomitant release of AMP.</text>
</comment>
<keyword evidence="7" id="KW-1185">Reference proteome</keyword>
<gene>
    <name evidence="6" type="ORF">V474_02685</name>
</gene>
<dbReference type="AlphaFoldDB" id="A0A0J7XJU1"/>
<evidence type="ECO:0000259" key="5">
    <source>
        <dbReference type="SMART" id="SM00852"/>
    </source>
</evidence>
<dbReference type="Gene3D" id="3.40.980.10">
    <property type="entry name" value="MoaB/Mog-like domain"/>
    <property type="match status" value="1"/>
</dbReference>
<dbReference type="PATRIC" id="fig|1114963.3.peg.4158"/>
<feature type="domain" description="MoaB/Mog" evidence="5">
    <location>
        <begin position="185"/>
        <end position="324"/>
    </location>
</feature>
<dbReference type="SMART" id="SM00852">
    <property type="entry name" value="MoCF_biosynth"/>
    <property type="match status" value="1"/>
</dbReference>
<dbReference type="PANTHER" id="PTHR10192">
    <property type="entry name" value="MOLYBDOPTERIN BIOSYNTHESIS PROTEIN"/>
    <property type="match status" value="1"/>
</dbReference>
<keyword evidence="4" id="KW-0460">Magnesium</keyword>
<dbReference type="GO" id="GO:0046872">
    <property type="term" value="F:metal ion binding"/>
    <property type="evidence" value="ECO:0007669"/>
    <property type="project" value="UniProtKB-UniRule"/>
</dbReference>
<dbReference type="SUPFAM" id="SSF53218">
    <property type="entry name" value="Molybdenum cofactor biosynthesis proteins"/>
    <property type="match status" value="1"/>
</dbReference>
<accession>A0A0J7XJU1</accession>
<dbReference type="CDD" id="cd00887">
    <property type="entry name" value="MoeA"/>
    <property type="match status" value="1"/>
</dbReference>
<dbReference type="RefSeq" id="WP_059153129.1">
    <property type="nucleotide sequence ID" value="NZ_KQ130457.1"/>
</dbReference>
<evidence type="ECO:0000256" key="3">
    <source>
        <dbReference type="ARBA" id="ARBA00047317"/>
    </source>
</evidence>
<dbReference type="InterPro" id="IPR036688">
    <property type="entry name" value="MoeA_C_domain_IV_sf"/>
</dbReference>
<sequence length="407" mass="43133">MATAPELPCYAATGFADAQAMVRANCAPLGIEWVPLAKAGRRVLASDAVAQIDSPRRDSAAMDGFAVRSQDLVDDFTRLSLQGESVAGGSHPERLCAGTAIRISTGAPMPPGADRVVMRERARVEGGTVIVPKMAGKSHVRPRASDFVRGTALLPAGTRMDPRAMVVAAAADIERLPVWRQPLLRVITNGDELVAPGNAGPNIDAIPDSLSEALLLMARQWGAKPLGALRSIDRIEGLKAIARQALEDADLIVVAGGASQGHRDLARTAMMPLGLRISFAGVAMKPGKPLWYGMIGRTHILGLPGNPTAALTAARLFLAPMICALAGKGFDHALRWRERRLLHDVPAGSDRDQFLCGVSDITGDAVSVIERQQASNQMMLARADMLVERCAGAAPAKAGDMLRCLRF</sequence>
<dbReference type="InterPro" id="IPR001453">
    <property type="entry name" value="MoaB/Mog_dom"/>
</dbReference>
<evidence type="ECO:0000313" key="7">
    <source>
        <dbReference type="Proteomes" id="UP000052268"/>
    </source>
</evidence>
<proteinExistence type="inferred from homology"/>
<organism evidence="6 7">
    <name type="scientific">Novosphingobium barchaimii LL02</name>
    <dbReference type="NCBI Taxonomy" id="1114963"/>
    <lineage>
        <taxon>Bacteria</taxon>
        <taxon>Pseudomonadati</taxon>
        <taxon>Pseudomonadota</taxon>
        <taxon>Alphaproteobacteria</taxon>
        <taxon>Sphingomonadales</taxon>
        <taxon>Sphingomonadaceae</taxon>
        <taxon>Novosphingobium</taxon>
    </lineage>
</organism>
<keyword evidence="4" id="KW-0808">Transferase</keyword>
<evidence type="ECO:0000313" key="6">
    <source>
        <dbReference type="EMBL" id="KMS51972.1"/>
    </source>
</evidence>
<name>A0A0J7XJU1_9SPHN</name>
<dbReference type="OrthoDB" id="9804758at2"/>
<reference evidence="6 7" key="1">
    <citation type="journal article" date="2015" name="G3 (Bethesda)">
        <title>Insights into Ongoing Evolution of the Hexachlorocyclohexane Catabolic Pathway from Comparative Genomics of Ten Sphingomonadaceae Strains.</title>
        <authorList>
            <person name="Pearce S.L."/>
            <person name="Oakeshott J.G."/>
            <person name="Pandey G."/>
        </authorList>
    </citation>
    <scope>NUCLEOTIDE SEQUENCE [LARGE SCALE GENOMIC DNA]</scope>
    <source>
        <strain evidence="6 7">LL02</strain>
    </source>
</reference>
<dbReference type="EMBL" id="JACU01000010">
    <property type="protein sequence ID" value="KMS51972.1"/>
    <property type="molecule type" value="Genomic_DNA"/>
</dbReference>
<dbReference type="Gene3D" id="2.170.190.11">
    <property type="entry name" value="Molybdopterin biosynthesis moea protein, domain 3"/>
    <property type="match status" value="1"/>
</dbReference>
<protein>
    <recommendedName>
        <fullName evidence="4">Molybdopterin molybdenumtransferase</fullName>
        <ecNumber evidence="4">2.10.1.1</ecNumber>
    </recommendedName>
</protein>
<comment type="caution">
    <text evidence="6">The sequence shown here is derived from an EMBL/GenBank/DDBJ whole genome shotgun (WGS) entry which is preliminary data.</text>
</comment>